<feature type="transmembrane region" description="Helical" evidence="2">
    <location>
        <begin position="621"/>
        <end position="640"/>
    </location>
</feature>
<dbReference type="EMBL" id="JAANQT010001332">
    <property type="protein sequence ID" value="KAG1305584.1"/>
    <property type="molecule type" value="Genomic_DNA"/>
</dbReference>
<keyword evidence="2" id="KW-0472">Membrane</keyword>
<feature type="region of interest" description="Disordered" evidence="1">
    <location>
        <begin position="1"/>
        <end position="26"/>
    </location>
</feature>
<dbReference type="OrthoDB" id="301415at2759"/>
<sequence>MSETERRLTQSSPIPTKITSSSTTEETRLLETTATNYNSHNSQTVIEIMEQLPNKRSSTNMVTPSSQPTVPTDQLIEKIQDILVFSEIKKNLNHKNVVPKRNITEDKTDSSSSDDSSESDTDNGDSHHLLKRKFSEWSIDHKPKFIKHLRKRDFAIDALKFATDKWKEKHGWHSNQYEALLHNSDTKVTVTTTQNTDQTINNTAIVEGQKTKEYRHLPSSAESIFGIAKNASVCAILALLHERRQSNSHSTETDVFFQSLALTTLSLGVKAKSTSTEQMILKEILVYKWLGDRSALEWAVENNSQLVLSDRRVQLVIEELWRSGSDWHQDPNHPAGIWSNQIDHQPRNFVWMAISHTFSDFFARCASPRYQAIIALVSTIIYTSLHMVTLSNLDYTSDTPFAFEYVYYVFMFSDLLLELIKFMTNPIVYLKKLSSYLSFITVGLLTSSAIIRFFALLAVEDVQKAYSLLSASFVLLVLATPMMFFRIFASSSANDLYWTVAKTNYIVAQCIVNSLWVFRLSLLVILGFWVALSALQYEDVNPLSMLRFLVLGALHAPEIANILYYQPQIAGILLVFYLFATIIVLGSLLTASFLTTLLDIYKRKESIKNEWVIKRCLGVKPALNMLIPGVLVDVIFRLLQWISRVVFRRERSEWIEKMRQVTWYIVYSPIILVIGIIDLFNALVFHWSVVSETLSTQSA</sequence>
<feature type="region of interest" description="Disordered" evidence="1">
    <location>
        <begin position="99"/>
        <end position="127"/>
    </location>
</feature>
<feature type="transmembrane region" description="Helical" evidence="2">
    <location>
        <begin position="465"/>
        <end position="489"/>
    </location>
</feature>
<evidence type="ECO:0000256" key="2">
    <source>
        <dbReference type="SAM" id="Phobius"/>
    </source>
</evidence>
<feature type="transmembrane region" description="Helical" evidence="2">
    <location>
        <begin position="510"/>
        <end position="532"/>
    </location>
</feature>
<feature type="transmembrane region" description="Helical" evidence="2">
    <location>
        <begin position="661"/>
        <end position="685"/>
    </location>
</feature>
<gene>
    <name evidence="3" type="ORF">G6F64_008263</name>
</gene>
<evidence type="ECO:0000256" key="1">
    <source>
        <dbReference type="SAM" id="MobiDB-lite"/>
    </source>
</evidence>
<organism evidence="3 4">
    <name type="scientific">Rhizopus oryzae</name>
    <name type="common">Mucormycosis agent</name>
    <name type="synonym">Rhizopus arrhizus var. delemar</name>
    <dbReference type="NCBI Taxonomy" id="64495"/>
    <lineage>
        <taxon>Eukaryota</taxon>
        <taxon>Fungi</taxon>
        <taxon>Fungi incertae sedis</taxon>
        <taxon>Mucoromycota</taxon>
        <taxon>Mucoromycotina</taxon>
        <taxon>Mucoromycetes</taxon>
        <taxon>Mucorales</taxon>
        <taxon>Mucorineae</taxon>
        <taxon>Rhizopodaceae</taxon>
        <taxon>Rhizopus</taxon>
    </lineage>
</organism>
<evidence type="ECO:0000313" key="4">
    <source>
        <dbReference type="Proteomes" id="UP000716291"/>
    </source>
</evidence>
<keyword evidence="2" id="KW-0812">Transmembrane</keyword>
<feature type="transmembrane region" description="Helical" evidence="2">
    <location>
        <begin position="372"/>
        <end position="393"/>
    </location>
</feature>
<protein>
    <submittedName>
        <fullName evidence="3">Uncharacterized protein</fullName>
    </submittedName>
</protein>
<dbReference type="Proteomes" id="UP000716291">
    <property type="component" value="Unassembled WGS sequence"/>
</dbReference>
<proteinExistence type="predicted"/>
<reference evidence="3" key="1">
    <citation type="journal article" date="2020" name="Microb. Genom.">
        <title>Genetic diversity of clinical and environmental Mucorales isolates obtained from an investigation of mucormycosis cases among solid organ transplant recipients.</title>
        <authorList>
            <person name="Nguyen M.H."/>
            <person name="Kaul D."/>
            <person name="Muto C."/>
            <person name="Cheng S.J."/>
            <person name="Richter R.A."/>
            <person name="Bruno V.M."/>
            <person name="Liu G."/>
            <person name="Beyhan S."/>
            <person name="Sundermann A.J."/>
            <person name="Mounaud S."/>
            <person name="Pasculle A.W."/>
            <person name="Nierman W.C."/>
            <person name="Driscoll E."/>
            <person name="Cumbie R."/>
            <person name="Clancy C.J."/>
            <person name="Dupont C.L."/>
        </authorList>
    </citation>
    <scope>NUCLEOTIDE SEQUENCE</scope>
    <source>
        <strain evidence="3">GL11</strain>
    </source>
</reference>
<feature type="transmembrane region" description="Helical" evidence="2">
    <location>
        <begin position="544"/>
        <end position="565"/>
    </location>
</feature>
<feature type="transmembrane region" description="Helical" evidence="2">
    <location>
        <begin position="572"/>
        <end position="601"/>
    </location>
</feature>
<feature type="transmembrane region" description="Helical" evidence="2">
    <location>
        <begin position="405"/>
        <end position="424"/>
    </location>
</feature>
<comment type="caution">
    <text evidence="3">The sequence shown here is derived from an EMBL/GenBank/DDBJ whole genome shotgun (WGS) entry which is preliminary data.</text>
</comment>
<name>A0A9P7BQF6_RHIOR</name>
<feature type="transmembrane region" description="Helical" evidence="2">
    <location>
        <begin position="436"/>
        <end position="459"/>
    </location>
</feature>
<keyword evidence="2" id="KW-1133">Transmembrane helix</keyword>
<feature type="compositionally biased region" description="Low complexity" evidence="1">
    <location>
        <begin position="9"/>
        <end position="26"/>
    </location>
</feature>
<keyword evidence="4" id="KW-1185">Reference proteome</keyword>
<evidence type="ECO:0000313" key="3">
    <source>
        <dbReference type="EMBL" id="KAG1305584.1"/>
    </source>
</evidence>
<accession>A0A9P7BQF6</accession>
<dbReference type="AlphaFoldDB" id="A0A9P7BQF6"/>